<name>A0A2P2LBM5_RHIMU</name>
<reference evidence="1" key="1">
    <citation type="submission" date="2018-02" db="EMBL/GenBank/DDBJ databases">
        <title>Rhizophora mucronata_Transcriptome.</title>
        <authorList>
            <person name="Meera S.P."/>
            <person name="Sreeshan A."/>
            <person name="Augustine A."/>
        </authorList>
    </citation>
    <scope>NUCLEOTIDE SEQUENCE</scope>
    <source>
        <tissue evidence="1">Leaf</tissue>
    </source>
</reference>
<protein>
    <submittedName>
        <fullName evidence="1">Uncharacterized protein</fullName>
    </submittedName>
</protein>
<accession>A0A2P2LBM5</accession>
<organism evidence="1">
    <name type="scientific">Rhizophora mucronata</name>
    <name type="common">Asiatic mangrove</name>
    <dbReference type="NCBI Taxonomy" id="61149"/>
    <lineage>
        <taxon>Eukaryota</taxon>
        <taxon>Viridiplantae</taxon>
        <taxon>Streptophyta</taxon>
        <taxon>Embryophyta</taxon>
        <taxon>Tracheophyta</taxon>
        <taxon>Spermatophyta</taxon>
        <taxon>Magnoliopsida</taxon>
        <taxon>eudicotyledons</taxon>
        <taxon>Gunneridae</taxon>
        <taxon>Pentapetalae</taxon>
        <taxon>rosids</taxon>
        <taxon>fabids</taxon>
        <taxon>Malpighiales</taxon>
        <taxon>Rhizophoraceae</taxon>
        <taxon>Rhizophora</taxon>
    </lineage>
</organism>
<dbReference type="EMBL" id="GGEC01034880">
    <property type="protein sequence ID" value="MBX15364.1"/>
    <property type="molecule type" value="Transcribed_RNA"/>
</dbReference>
<evidence type="ECO:0000313" key="1">
    <source>
        <dbReference type="EMBL" id="MBX15364.1"/>
    </source>
</evidence>
<proteinExistence type="predicted"/>
<sequence>MLVVTNTAFLMR</sequence>